<evidence type="ECO:0000256" key="4">
    <source>
        <dbReference type="RuleBase" id="RU003744"/>
    </source>
</evidence>
<evidence type="ECO:0000256" key="2">
    <source>
        <dbReference type="ARBA" id="ARBA00010333"/>
    </source>
</evidence>
<dbReference type="PANTHER" id="PTHR35936:SF17">
    <property type="entry name" value="ARGININE-BINDING EXTRACELLULAR PROTEIN ARTP"/>
    <property type="match status" value="1"/>
</dbReference>
<feature type="domain" description="Solute-binding protein family 3/N-terminal" evidence="6">
    <location>
        <begin position="70"/>
        <end position="310"/>
    </location>
</feature>
<evidence type="ECO:0000256" key="3">
    <source>
        <dbReference type="ARBA" id="ARBA00022729"/>
    </source>
</evidence>
<reference evidence="7 8" key="1">
    <citation type="submission" date="2019-12" db="EMBL/GenBank/DDBJ databases">
        <title>Nocardia macrotermitis sp. nov. and Nocardia aurantia sp. nov., isolated from the gut of the fungus growing-termite Macrotermes natalensis.</title>
        <authorList>
            <person name="Christine B."/>
            <person name="Rene B."/>
        </authorList>
    </citation>
    <scope>NUCLEOTIDE SEQUENCE [LARGE SCALE GENOMIC DNA]</scope>
    <source>
        <strain evidence="7 8">DSM 102126</strain>
    </source>
</reference>
<dbReference type="PROSITE" id="PS01039">
    <property type="entry name" value="SBP_BACTERIAL_3"/>
    <property type="match status" value="1"/>
</dbReference>
<gene>
    <name evidence="7" type="ORF">GQ466_04650</name>
</gene>
<keyword evidence="3 5" id="KW-0732">Signal</keyword>
<feature type="chain" id="PRO_5038469343" evidence="5">
    <location>
        <begin position="27"/>
        <end position="323"/>
    </location>
</feature>
<evidence type="ECO:0000259" key="6">
    <source>
        <dbReference type="SMART" id="SM00062"/>
    </source>
</evidence>
<dbReference type="OrthoDB" id="4633994at2"/>
<comment type="subcellular location">
    <subcellularLocation>
        <location evidence="1">Cell envelope</location>
    </subcellularLocation>
</comment>
<dbReference type="EMBL" id="WUTW01000001">
    <property type="protein sequence ID" value="MXQ63316.1"/>
    <property type="molecule type" value="Genomic_DNA"/>
</dbReference>
<feature type="signal peptide" evidence="5">
    <location>
        <begin position="1"/>
        <end position="26"/>
    </location>
</feature>
<evidence type="ECO:0000256" key="1">
    <source>
        <dbReference type="ARBA" id="ARBA00004196"/>
    </source>
</evidence>
<evidence type="ECO:0000256" key="5">
    <source>
        <dbReference type="SAM" id="SignalP"/>
    </source>
</evidence>
<dbReference type="AlphaFoldDB" id="A0A6I4W533"/>
<organism evidence="7 8">
    <name type="scientific">Actinomadura rayongensis</name>
    <dbReference type="NCBI Taxonomy" id="1429076"/>
    <lineage>
        <taxon>Bacteria</taxon>
        <taxon>Bacillati</taxon>
        <taxon>Actinomycetota</taxon>
        <taxon>Actinomycetes</taxon>
        <taxon>Streptosporangiales</taxon>
        <taxon>Thermomonosporaceae</taxon>
        <taxon>Actinomadura</taxon>
    </lineage>
</organism>
<dbReference type="PANTHER" id="PTHR35936">
    <property type="entry name" value="MEMBRANE-BOUND LYTIC MUREIN TRANSGLYCOSYLASE F"/>
    <property type="match status" value="1"/>
</dbReference>
<comment type="similarity">
    <text evidence="2 4">Belongs to the bacterial solute-binding protein 3 family.</text>
</comment>
<protein>
    <submittedName>
        <fullName evidence="7">Transporter substrate-binding domain-containing protein</fullName>
    </submittedName>
</protein>
<dbReference type="GO" id="GO:0030313">
    <property type="term" value="C:cell envelope"/>
    <property type="evidence" value="ECO:0007669"/>
    <property type="project" value="UniProtKB-SubCell"/>
</dbReference>
<dbReference type="PROSITE" id="PS51257">
    <property type="entry name" value="PROKAR_LIPOPROTEIN"/>
    <property type="match status" value="1"/>
</dbReference>
<name>A0A6I4W533_9ACTN</name>
<dbReference type="SUPFAM" id="SSF53850">
    <property type="entry name" value="Periplasmic binding protein-like II"/>
    <property type="match status" value="1"/>
</dbReference>
<comment type="caution">
    <text evidence="7">The sequence shown here is derived from an EMBL/GenBank/DDBJ whole genome shotgun (WGS) entry which is preliminary data.</text>
</comment>
<evidence type="ECO:0000313" key="8">
    <source>
        <dbReference type="Proteomes" id="UP000431901"/>
    </source>
</evidence>
<dbReference type="Proteomes" id="UP000431901">
    <property type="component" value="Unassembled WGS sequence"/>
</dbReference>
<keyword evidence="8" id="KW-1185">Reference proteome</keyword>
<dbReference type="RefSeq" id="WP_161101494.1">
    <property type="nucleotide sequence ID" value="NZ_JBHLYI010000002.1"/>
</dbReference>
<evidence type="ECO:0000313" key="7">
    <source>
        <dbReference type="EMBL" id="MXQ63316.1"/>
    </source>
</evidence>
<dbReference type="InterPro" id="IPR018313">
    <property type="entry name" value="SBP_3_CS"/>
</dbReference>
<proteinExistence type="inferred from homology"/>
<dbReference type="InterPro" id="IPR001638">
    <property type="entry name" value="Solute-binding_3/MltF_N"/>
</dbReference>
<dbReference type="Pfam" id="PF00497">
    <property type="entry name" value="SBP_bac_3"/>
    <property type="match status" value="1"/>
</dbReference>
<dbReference type="Gene3D" id="3.40.190.10">
    <property type="entry name" value="Periplasmic binding protein-like II"/>
    <property type="match status" value="2"/>
</dbReference>
<accession>A0A6I4W533</accession>
<sequence>MKTGSLYRRAAAVGSLVLAGALALSACGGDDGADSGSTAPGKDVGDVFAAIKPDPALKAKLAPSIASAGKIIVATDPSYAPNEFYSSDNKTMIGLDLDLGKALGKKLGVEFAFQKAGFDAIIPGIKAGTYQLGMSSFTDNKDREKTVDFVTYFTAGSALMVKAGNPSGLKPDDLSLCGKKVAVEKGTVQLDELSDVIDPAKGTGARTKKCKDAGKPAPVALPYPDQNGANLALSSGRADAVLADSPVIDYAAKQSNGQFEVSGATYDTAPYGIAVGKSLGTTKDALLGALKALQADGTYAKLLQKWGVESGSLGSPGINGAQS</sequence>
<dbReference type="CDD" id="cd01004">
    <property type="entry name" value="PBP2_MidA_like"/>
    <property type="match status" value="1"/>
</dbReference>
<dbReference type="SMART" id="SM00062">
    <property type="entry name" value="PBPb"/>
    <property type="match status" value="1"/>
</dbReference>